<reference evidence="3 6" key="2">
    <citation type="submission" date="2016-10" db="EMBL/GenBank/DDBJ databases">
        <title>Hydorgenophaga sp. LPB0072 isolated from gastropod.</title>
        <authorList>
            <person name="Kim E."/>
            <person name="Yi H."/>
        </authorList>
    </citation>
    <scope>NUCLEOTIDE SEQUENCE [LARGE SCALE GENOMIC DNA]</scope>
    <source>
        <strain evidence="3 6">LPB0072</strain>
    </source>
</reference>
<dbReference type="RefSeq" id="WP_066093736.1">
    <property type="nucleotide sequence ID" value="NZ_CP017476.1"/>
</dbReference>
<evidence type="ECO:0000313" key="4">
    <source>
        <dbReference type="EMBL" id="OAD39929.1"/>
    </source>
</evidence>
<dbReference type="Proteomes" id="UP000185680">
    <property type="component" value="Chromosome"/>
</dbReference>
<sequence>MIHRNFRPATLAASLLLAFASSPANAQQTIKLTVAAGHPLVFLWVRALDEVFIPEVDKRLAANGNKYKIEWTKAWGGTLVKLGNESKGMSDGVVDLGIVGTVFEAARFPLQSISYYTPFGSDRIDLVSSTITGLQTTVPAMGDAWNKNGLKYLAGVSLDSYHIWSTFPITKYEDLIGKKISAPGPAANWVKGTGAVGVAGSLNTYYEDVKSGVSDGAVLFATAAWGLKFHEVAPYVTKVNFGAQFGGGVAINKRRFDKLPPEVQTAIIEAGKKYDIEYPKAQAALVANRFEAMAAAGAKISEFPESERKRWADTLSPVAKIWAADMQSKGLPADQVLNGYMSGLIKGGTAVPRDWSK</sequence>
<evidence type="ECO:0000256" key="1">
    <source>
        <dbReference type="ARBA" id="ARBA00022729"/>
    </source>
</evidence>
<dbReference type="PANTHER" id="PTHR33376">
    <property type="match status" value="1"/>
</dbReference>
<evidence type="ECO:0000313" key="6">
    <source>
        <dbReference type="Proteomes" id="UP000185680"/>
    </source>
</evidence>
<evidence type="ECO:0000313" key="3">
    <source>
        <dbReference type="EMBL" id="AOW12741.1"/>
    </source>
</evidence>
<evidence type="ECO:0000256" key="2">
    <source>
        <dbReference type="SAM" id="SignalP"/>
    </source>
</evidence>
<dbReference type="OrthoDB" id="8688739at2"/>
<organism evidence="3 6">
    <name type="scientific">Hydrogenophaga crassostreae</name>
    <dbReference type="NCBI Taxonomy" id="1763535"/>
    <lineage>
        <taxon>Bacteria</taxon>
        <taxon>Pseudomonadati</taxon>
        <taxon>Pseudomonadota</taxon>
        <taxon>Betaproteobacteria</taxon>
        <taxon>Burkholderiales</taxon>
        <taxon>Comamonadaceae</taxon>
        <taxon>Hydrogenophaga</taxon>
    </lineage>
</organism>
<dbReference type="AlphaFoldDB" id="A0A167GVA3"/>
<dbReference type="GO" id="GO:0055085">
    <property type="term" value="P:transmembrane transport"/>
    <property type="evidence" value="ECO:0007669"/>
    <property type="project" value="InterPro"/>
</dbReference>
<dbReference type="STRING" id="1763535.LPB072_07695"/>
<feature type="chain" id="PRO_5044549535" description="C4-dicarboxylate ABC transporter substrate-binding protein" evidence="2">
    <location>
        <begin position="27"/>
        <end position="357"/>
    </location>
</feature>
<dbReference type="InterPro" id="IPR018389">
    <property type="entry name" value="DctP_fam"/>
</dbReference>
<accession>A0A167GVA3</accession>
<dbReference type="Gene3D" id="3.40.190.170">
    <property type="entry name" value="Bacterial extracellular solute-binding protein, family 7"/>
    <property type="match status" value="1"/>
</dbReference>
<dbReference type="PANTHER" id="PTHR33376:SF15">
    <property type="entry name" value="BLL6794 PROTEIN"/>
    <property type="match status" value="1"/>
</dbReference>
<protein>
    <recommendedName>
        <fullName evidence="7">C4-dicarboxylate ABC transporter substrate-binding protein</fullName>
    </recommendedName>
</protein>
<dbReference type="Proteomes" id="UP000185657">
    <property type="component" value="Unassembled WGS sequence"/>
</dbReference>
<name>A0A167GVA3_9BURK</name>
<feature type="signal peptide" evidence="2">
    <location>
        <begin position="1"/>
        <end position="26"/>
    </location>
</feature>
<gene>
    <name evidence="3" type="ORF">LPB072_07695</name>
    <name evidence="4" type="ORF">LPB72_17190</name>
</gene>
<evidence type="ECO:0008006" key="7">
    <source>
        <dbReference type="Google" id="ProtNLM"/>
    </source>
</evidence>
<dbReference type="InterPro" id="IPR038404">
    <property type="entry name" value="TRAP_DctP_sf"/>
</dbReference>
<keyword evidence="5" id="KW-1185">Reference proteome</keyword>
<dbReference type="Pfam" id="PF03480">
    <property type="entry name" value="DctP"/>
    <property type="match status" value="1"/>
</dbReference>
<reference evidence="4 5" key="1">
    <citation type="submission" date="2016-02" db="EMBL/GenBank/DDBJ databases">
        <title>Draft genome sequence of Hydrogenophaga sp. LPB0072.</title>
        <authorList>
            <person name="Shin S.-K."/>
            <person name="Yi H."/>
        </authorList>
    </citation>
    <scope>NUCLEOTIDE SEQUENCE [LARGE SCALE GENOMIC DNA]</scope>
    <source>
        <strain evidence="4 5">LPB0072</strain>
    </source>
</reference>
<keyword evidence="1 2" id="KW-0732">Signal</keyword>
<dbReference type="KEGG" id="hyl:LPB072_07695"/>
<dbReference type="EMBL" id="LVWD01000034">
    <property type="protein sequence ID" value="OAD39929.1"/>
    <property type="molecule type" value="Genomic_DNA"/>
</dbReference>
<evidence type="ECO:0000313" key="5">
    <source>
        <dbReference type="Proteomes" id="UP000185657"/>
    </source>
</evidence>
<proteinExistence type="predicted"/>
<dbReference type="NCBIfam" id="NF037995">
    <property type="entry name" value="TRAP_S1"/>
    <property type="match status" value="1"/>
</dbReference>
<dbReference type="CDD" id="cd13666">
    <property type="entry name" value="PBP2_TRAP_DctP_like_1"/>
    <property type="match status" value="1"/>
</dbReference>
<dbReference type="EMBL" id="CP017476">
    <property type="protein sequence ID" value="AOW12741.1"/>
    <property type="molecule type" value="Genomic_DNA"/>
</dbReference>